<evidence type="ECO:0000256" key="5">
    <source>
        <dbReference type="ARBA" id="ARBA00022842"/>
    </source>
</evidence>
<sequence>MFRKCLFIAVCLVIIQFVQSSPVVNSVKDCYLGNLTPARVFLTVSSLRASLTQHGIIKRRLEINWFGHPPAEDDYIAVYHQDPELNPFNDPVLSLEPHKYPGGYFRTNIEIPIHVGNFNENTRCFGYWAVYHGENREIKHSTCLQLRPFWMKEIAKHISDLKLSEIMIPIMYGLRYFDLRVGYYENKPDQYYINHNFVRTETTMKTVLEQVKKYLLMSTNDIIILDFHNFPHGFETPENHKKLQTIIIDILGNYIIPYNDQYENATLSYYWQQQKLVLISYDCPYRESFFSETFWPSIPRAWGNKQRPQDLKAYFKEVFEKPTPKGLWASMAEITPNARFMIFHPITGLRILADEINRNVTHWFRDLYWRKANIVATDYFLGNDMIDVAIRANRIKGVCPEFTWPKLSP</sequence>
<evidence type="ECO:0000256" key="7">
    <source>
        <dbReference type="ARBA" id="ARBA00023239"/>
    </source>
</evidence>
<dbReference type="GO" id="GO:0008081">
    <property type="term" value="F:phosphoric diester hydrolase activity"/>
    <property type="evidence" value="ECO:0007669"/>
    <property type="project" value="InterPro"/>
</dbReference>
<accession>A0AAV4V2Q5</accession>
<evidence type="ECO:0000256" key="4">
    <source>
        <dbReference type="ARBA" id="ARBA00022723"/>
    </source>
</evidence>
<evidence type="ECO:0000256" key="1">
    <source>
        <dbReference type="ARBA" id="ARBA00000110"/>
    </source>
</evidence>
<dbReference type="GO" id="GO:0016829">
    <property type="term" value="F:lyase activity"/>
    <property type="evidence" value="ECO:0007669"/>
    <property type="project" value="UniProtKB-KW"/>
</dbReference>
<dbReference type="GO" id="GO:0046872">
    <property type="term" value="F:metal ion binding"/>
    <property type="evidence" value="ECO:0007669"/>
    <property type="project" value="UniProtKB-KW"/>
</dbReference>
<name>A0AAV4V2Q5_CAEEX</name>
<dbReference type="PANTHER" id="PTHR13593">
    <property type="match status" value="1"/>
</dbReference>
<dbReference type="GO" id="GO:0006629">
    <property type="term" value="P:lipid metabolic process"/>
    <property type="evidence" value="ECO:0007669"/>
    <property type="project" value="InterPro"/>
</dbReference>
<dbReference type="PANTHER" id="PTHR13593:SF103">
    <property type="entry name" value="RE10370P"/>
    <property type="match status" value="1"/>
</dbReference>
<gene>
    <name evidence="9" type="primary">Plcxd1_1</name>
    <name evidence="9" type="ORF">CEXT_102001</name>
</gene>
<dbReference type="InterPro" id="IPR017946">
    <property type="entry name" value="PLC-like_Pdiesterase_TIM-brl"/>
</dbReference>
<keyword evidence="8" id="KW-0732">Signal</keyword>
<organism evidence="9 10">
    <name type="scientific">Caerostris extrusa</name>
    <name type="common">Bark spider</name>
    <name type="synonym">Caerostris bankana</name>
    <dbReference type="NCBI Taxonomy" id="172846"/>
    <lineage>
        <taxon>Eukaryota</taxon>
        <taxon>Metazoa</taxon>
        <taxon>Ecdysozoa</taxon>
        <taxon>Arthropoda</taxon>
        <taxon>Chelicerata</taxon>
        <taxon>Arachnida</taxon>
        <taxon>Araneae</taxon>
        <taxon>Araneomorphae</taxon>
        <taxon>Entelegynae</taxon>
        <taxon>Araneoidea</taxon>
        <taxon>Araneidae</taxon>
        <taxon>Caerostris</taxon>
    </lineage>
</organism>
<keyword evidence="4" id="KW-0479">Metal-binding</keyword>
<dbReference type="InterPro" id="IPR051057">
    <property type="entry name" value="PI-PLC_domain"/>
</dbReference>
<feature type="chain" id="PRO_5043775108" evidence="8">
    <location>
        <begin position="21"/>
        <end position="409"/>
    </location>
</feature>
<dbReference type="PROSITE" id="PS50007">
    <property type="entry name" value="PIPLC_X_DOMAIN"/>
    <property type="match status" value="1"/>
</dbReference>
<dbReference type="GO" id="GO:0005576">
    <property type="term" value="C:extracellular region"/>
    <property type="evidence" value="ECO:0007669"/>
    <property type="project" value="UniProtKB-SubCell"/>
</dbReference>
<keyword evidence="5" id="KW-0460">Magnesium</keyword>
<evidence type="ECO:0000256" key="6">
    <source>
        <dbReference type="ARBA" id="ARBA00023157"/>
    </source>
</evidence>
<dbReference type="Proteomes" id="UP001054945">
    <property type="component" value="Unassembled WGS sequence"/>
</dbReference>
<reference evidence="9 10" key="1">
    <citation type="submission" date="2021-06" db="EMBL/GenBank/DDBJ databases">
        <title>Caerostris extrusa draft genome.</title>
        <authorList>
            <person name="Kono N."/>
            <person name="Arakawa K."/>
        </authorList>
    </citation>
    <scope>NUCLEOTIDE SEQUENCE [LARGE SCALE GENOMIC DNA]</scope>
</reference>
<proteinExistence type="predicted"/>
<comment type="catalytic activity">
    <reaction evidence="1">
        <text>an N-(acyl)-sphingosylphosphoethanolamine = an N-(acyl)-sphingosyl-1,3-cyclic phosphate + ethanolamine</text>
        <dbReference type="Rhea" id="RHEA:60648"/>
        <dbReference type="ChEBI" id="CHEBI:57603"/>
        <dbReference type="ChEBI" id="CHEBI:143891"/>
        <dbReference type="ChEBI" id="CHEBI:143892"/>
    </reaction>
</comment>
<comment type="caution">
    <text evidence="9">The sequence shown here is derived from an EMBL/GenBank/DDBJ whole genome shotgun (WGS) entry which is preliminary data.</text>
</comment>
<dbReference type="SUPFAM" id="SSF51695">
    <property type="entry name" value="PLC-like phosphodiesterases"/>
    <property type="match status" value="1"/>
</dbReference>
<keyword evidence="7" id="KW-0456">Lyase</keyword>
<evidence type="ECO:0000256" key="3">
    <source>
        <dbReference type="ARBA" id="ARBA00022525"/>
    </source>
</evidence>
<keyword evidence="10" id="KW-1185">Reference proteome</keyword>
<feature type="signal peptide" evidence="8">
    <location>
        <begin position="1"/>
        <end position="20"/>
    </location>
</feature>
<evidence type="ECO:0000313" key="10">
    <source>
        <dbReference type="Proteomes" id="UP001054945"/>
    </source>
</evidence>
<dbReference type="AlphaFoldDB" id="A0AAV4V2Q5"/>
<keyword evidence="3" id="KW-0964">Secreted</keyword>
<keyword evidence="6" id="KW-1015">Disulfide bond</keyword>
<dbReference type="EMBL" id="BPLR01013858">
    <property type="protein sequence ID" value="GIY64283.1"/>
    <property type="molecule type" value="Genomic_DNA"/>
</dbReference>
<evidence type="ECO:0000256" key="8">
    <source>
        <dbReference type="SAM" id="SignalP"/>
    </source>
</evidence>
<evidence type="ECO:0000256" key="2">
    <source>
        <dbReference type="ARBA" id="ARBA00004613"/>
    </source>
</evidence>
<evidence type="ECO:0000313" key="9">
    <source>
        <dbReference type="EMBL" id="GIY64283.1"/>
    </source>
</evidence>
<protein>
    <submittedName>
        <fullName evidence="9">PI-PLC X domain-containing protein 1</fullName>
    </submittedName>
</protein>
<dbReference type="Gene3D" id="3.20.20.190">
    <property type="entry name" value="Phosphatidylinositol (PI) phosphodiesterase"/>
    <property type="match status" value="1"/>
</dbReference>
<comment type="subcellular location">
    <subcellularLocation>
        <location evidence="2">Secreted</location>
    </subcellularLocation>
</comment>